<evidence type="ECO:0000313" key="3">
    <source>
        <dbReference type="Proteomes" id="UP001190700"/>
    </source>
</evidence>
<evidence type="ECO:0000313" key="2">
    <source>
        <dbReference type="EMBL" id="KAK3242201.1"/>
    </source>
</evidence>
<reference evidence="2 3" key="1">
    <citation type="journal article" date="2015" name="Genome Biol. Evol.">
        <title>Comparative Genomics of a Bacterivorous Green Alga Reveals Evolutionary Causalities and Consequences of Phago-Mixotrophic Mode of Nutrition.</title>
        <authorList>
            <person name="Burns J.A."/>
            <person name="Paasch A."/>
            <person name="Narechania A."/>
            <person name="Kim E."/>
        </authorList>
    </citation>
    <scope>NUCLEOTIDE SEQUENCE [LARGE SCALE GENOMIC DNA]</scope>
    <source>
        <strain evidence="2 3">PLY_AMNH</strain>
    </source>
</reference>
<dbReference type="AlphaFoldDB" id="A0AAE0BSX8"/>
<name>A0AAE0BSX8_9CHLO</name>
<protein>
    <submittedName>
        <fullName evidence="2">Uncharacterized protein</fullName>
    </submittedName>
</protein>
<sequence length="366" mass="40978">MSAAAALRIPSRAPYYSSAFLDKQSKSTWFGALLFLCAAGFAAGVYLLVSASAVGKSRDENLVNYIEDVEHWTDDVRPSFLGVDIYAEAFGQNVTLAAIESGATSYEDLHKWEEGHSDLPKYEPLFYEGSVGATTVTVADLYTEMEQDVAHDFKMSQVRFSIVSNGANSNFTASFPLWKVEKYPGVQECRLRSSTVHSFGKCKVLQRARTVCITVQSNDEGSWEVDRRANGSCWQGSHSHTPGLVDYEDYRLGHRVAEEEVSSTLKLLIRSSNDPYVQAANLTNGTMYFGTTSEERSVEGLVLVIVSCALTLPALCFFWDTYYGEDSDIDWMVGSEARKYKKFREEEKEPESVMKEIVRDFEMHSL</sequence>
<keyword evidence="1" id="KW-1133">Transmembrane helix</keyword>
<comment type="caution">
    <text evidence="2">The sequence shown here is derived from an EMBL/GenBank/DDBJ whole genome shotgun (WGS) entry which is preliminary data.</text>
</comment>
<feature type="transmembrane region" description="Helical" evidence="1">
    <location>
        <begin position="301"/>
        <end position="322"/>
    </location>
</feature>
<dbReference type="Proteomes" id="UP001190700">
    <property type="component" value="Unassembled WGS sequence"/>
</dbReference>
<keyword evidence="3" id="KW-1185">Reference proteome</keyword>
<feature type="transmembrane region" description="Helical" evidence="1">
    <location>
        <begin position="29"/>
        <end position="49"/>
    </location>
</feature>
<keyword evidence="1" id="KW-0472">Membrane</keyword>
<proteinExistence type="predicted"/>
<gene>
    <name evidence="2" type="ORF">CYMTET_48092</name>
</gene>
<accession>A0AAE0BSX8</accession>
<organism evidence="2 3">
    <name type="scientific">Cymbomonas tetramitiformis</name>
    <dbReference type="NCBI Taxonomy" id="36881"/>
    <lineage>
        <taxon>Eukaryota</taxon>
        <taxon>Viridiplantae</taxon>
        <taxon>Chlorophyta</taxon>
        <taxon>Pyramimonadophyceae</taxon>
        <taxon>Pyramimonadales</taxon>
        <taxon>Pyramimonadaceae</taxon>
        <taxon>Cymbomonas</taxon>
    </lineage>
</organism>
<keyword evidence="1" id="KW-0812">Transmembrane</keyword>
<dbReference type="EMBL" id="LGRX02033214">
    <property type="protein sequence ID" value="KAK3242201.1"/>
    <property type="molecule type" value="Genomic_DNA"/>
</dbReference>
<evidence type="ECO:0000256" key="1">
    <source>
        <dbReference type="SAM" id="Phobius"/>
    </source>
</evidence>